<evidence type="ECO:0000256" key="4">
    <source>
        <dbReference type="SAM" id="Phobius"/>
    </source>
</evidence>
<accession>A0ABM9BCD0</accession>
<dbReference type="InterPro" id="IPR018062">
    <property type="entry name" value="HTH_AraC-typ_CS"/>
</dbReference>
<gene>
    <name evidence="6" type="primary">yesS_3</name>
    <name evidence="6" type="ORF">PAECIP111894_02517</name>
</gene>
<dbReference type="InterPro" id="IPR041522">
    <property type="entry name" value="CdaR_GGDEF"/>
</dbReference>
<dbReference type="PANTHER" id="PTHR43280">
    <property type="entry name" value="ARAC-FAMILY TRANSCRIPTIONAL REGULATOR"/>
    <property type="match status" value="1"/>
</dbReference>
<evidence type="ECO:0000313" key="6">
    <source>
        <dbReference type="EMBL" id="CAH1056364.1"/>
    </source>
</evidence>
<keyword evidence="4" id="KW-0812">Transmembrane</keyword>
<keyword evidence="4" id="KW-0472">Membrane</keyword>
<evidence type="ECO:0000256" key="1">
    <source>
        <dbReference type="ARBA" id="ARBA00023015"/>
    </source>
</evidence>
<keyword evidence="1" id="KW-0805">Transcription regulation</keyword>
<keyword evidence="2" id="KW-0238">DNA-binding</keyword>
<keyword evidence="7" id="KW-1185">Reference proteome</keyword>
<dbReference type="Pfam" id="PF12833">
    <property type="entry name" value="HTH_18"/>
    <property type="match status" value="1"/>
</dbReference>
<evidence type="ECO:0000313" key="7">
    <source>
        <dbReference type="Proteomes" id="UP000838749"/>
    </source>
</evidence>
<feature type="transmembrane region" description="Helical" evidence="4">
    <location>
        <begin position="21"/>
        <end position="48"/>
    </location>
</feature>
<dbReference type="EMBL" id="CAKMAB010000011">
    <property type="protein sequence ID" value="CAH1056364.1"/>
    <property type="molecule type" value="Genomic_DNA"/>
</dbReference>
<protein>
    <submittedName>
        <fullName evidence="6">HTH-type transcriptional regulator YesS</fullName>
    </submittedName>
</protein>
<feature type="domain" description="HTH araC/xylS-type" evidence="5">
    <location>
        <begin position="673"/>
        <end position="770"/>
    </location>
</feature>
<proteinExistence type="predicted"/>
<dbReference type="RefSeq" id="WP_234534265.1">
    <property type="nucleotide sequence ID" value="NZ_CAKMAB010000011.1"/>
</dbReference>
<name>A0ABM9BCD0_9BACL</name>
<feature type="transmembrane region" description="Helical" evidence="4">
    <location>
        <begin position="302"/>
        <end position="320"/>
    </location>
</feature>
<evidence type="ECO:0000259" key="5">
    <source>
        <dbReference type="PROSITE" id="PS01124"/>
    </source>
</evidence>
<dbReference type="PROSITE" id="PS01124">
    <property type="entry name" value="HTH_ARAC_FAMILY_2"/>
    <property type="match status" value="1"/>
</dbReference>
<dbReference type="SUPFAM" id="SSF46689">
    <property type="entry name" value="Homeodomain-like"/>
    <property type="match status" value="2"/>
</dbReference>
<keyword evidence="3" id="KW-0804">Transcription</keyword>
<dbReference type="InterPro" id="IPR018060">
    <property type="entry name" value="HTH_AraC"/>
</dbReference>
<dbReference type="PROSITE" id="PS00041">
    <property type="entry name" value="HTH_ARAC_FAMILY_1"/>
    <property type="match status" value="1"/>
</dbReference>
<evidence type="ECO:0000256" key="2">
    <source>
        <dbReference type="ARBA" id="ARBA00023125"/>
    </source>
</evidence>
<dbReference type="Pfam" id="PF17853">
    <property type="entry name" value="GGDEF_2"/>
    <property type="match status" value="1"/>
</dbReference>
<dbReference type="SMART" id="SM00342">
    <property type="entry name" value="HTH_ARAC"/>
    <property type="match status" value="1"/>
</dbReference>
<organism evidence="6 7">
    <name type="scientific">Paenibacillus pseudetheri</name>
    <dbReference type="NCBI Taxonomy" id="2897682"/>
    <lineage>
        <taxon>Bacteria</taxon>
        <taxon>Bacillati</taxon>
        <taxon>Bacillota</taxon>
        <taxon>Bacilli</taxon>
        <taxon>Bacillales</taxon>
        <taxon>Paenibacillaceae</taxon>
        <taxon>Paenibacillus</taxon>
    </lineage>
</organism>
<sequence length="772" mass="88357">MRKPILSKPKWNELFHRRPSFYRKMIIFTLVASVIPVICLGIGSYLLASKAIKQEVSKSNVRILNNASLTINKTLELIENNVMQLALSSFFASNPQELKSNNYAGFYSNVFRNLSAYKNGNKEILDISLYTLDEHNLISASYGGVRLDNEADRQHYANLMESDRQLFWENGYTANGVTSPYGVTLYCKLPLNTNEPVGLLQVNIDNSMFQRLSSSYTNYEGERMFVLDERNTMVFYSAADRAVPEGLFEAAGLHSAGERFTFKWNDMEYLVTTKLSSHNKWNYIDMIPIAELNSSLNKISRFTVAIVAIVLLGGTVWVLLGTRRVYRPIEALVSQIRGNTPANLQSEAELDELSYVGSRWNELHSKASQLETQLNEQFPLLREIFALQLLEGQFVQYRGDYVQDMLRRYGIPGQQYGMAFIMAYDHLPDEGRFSDKDKDLIVFTMKNIASELLQERQAEGITINSLNDQVTVWVWTEHGQSETWESDVQSTVELIRSFISDYLRLPVTVGLGRTVDRVEELPESYQEAKLAVRSRIIDGGNRVIESKGMTNPLHYRYPIEVESHFTNSLQLGDLAEAERMLETFSHKVQTAIHNPELIQMSYDQLLTTLIRTAYLLSVSTEALFGAEGSDPYAEMRQCSTIPEFNAWFMKRLVSPIIASVQGKKQQENDLLIGKVTEFIEANYHLDISLDQCAQLCGISPQYLSRLFKRKMEISFIEYITKYRIEKAVLFLETTNLSVTDISEKVGYQPKNFIRVFKKHTGMPPGQYRERNR</sequence>
<comment type="caution">
    <text evidence="6">The sequence shown here is derived from an EMBL/GenBank/DDBJ whole genome shotgun (WGS) entry which is preliminary data.</text>
</comment>
<evidence type="ECO:0000256" key="3">
    <source>
        <dbReference type="ARBA" id="ARBA00023163"/>
    </source>
</evidence>
<keyword evidence="4" id="KW-1133">Transmembrane helix</keyword>
<dbReference type="InterPro" id="IPR009057">
    <property type="entry name" value="Homeodomain-like_sf"/>
</dbReference>
<dbReference type="Gene3D" id="1.10.10.60">
    <property type="entry name" value="Homeodomain-like"/>
    <property type="match status" value="2"/>
</dbReference>
<dbReference type="PANTHER" id="PTHR43280:SF2">
    <property type="entry name" value="HTH-TYPE TRANSCRIPTIONAL REGULATOR EXSA"/>
    <property type="match status" value="1"/>
</dbReference>
<reference evidence="6" key="1">
    <citation type="submission" date="2021-12" db="EMBL/GenBank/DDBJ databases">
        <authorList>
            <person name="Criscuolo A."/>
        </authorList>
    </citation>
    <scope>NUCLEOTIDE SEQUENCE</scope>
    <source>
        <strain evidence="6">CIP111894</strain>
    </source>
</reference>
<dbReference type="Proteomes" id="UP000838749">
    <property type="component" value="Unassembled WGS sequence"/>
</dbReference>